<dbReference type="InParanoid" id="A0A0Q2RLL7"/>
<gene>
    <name evidence="1" type="ORF">AMR76_15140</name>
</gene>
<evidence type="ECO:0000313" key="2">
    <source>
        <dbReference type="Proteomes" id="UP000051221"/>
    </source>
</evidence>
<accession>A0A0Q2RLL7</accession>
<protein>
    <submittedName>
        <fullName evidence="1">Uncharacterized protein</fullName>
    </submittedName>
</protein>
<sequence>MSLRVPLHHWLTPALRGEVAFDFSGYLVIGEARHAITRVQCLFAGAFVIIEGPGLRWLLWRDSCSEVEYRQLLVRLKREL</sequence>
<comment type="caution">
    <text evidence="1">The sequence shown here is derived from an EMBL/GenBank/DDBJ whole genome shotgun (WGS) entry which is preliminary data.</text>
</comment>
<keyword evidence="2" id="KW-1185">Reference proteome</keyword>
<evidence type="ECO:0000313" key="1">
    <source>
        <dbReference type="EMBL" id="KQH84894.1"/>
    </source>
</evidence>
<dbReference type="OrthoDB" id="5906237at2"/>
<proteinExistence type="predicted"/>
<organism evidence="1 2">
    <name type="scientific">Vibrio furnissii</name>
    <dbReference type="NCBI Taxonomy" id="29494"/>
    <lineage>
        <taxon>Bacteria</taxon>
        <taxon>Pseudomonadati</taxon>
        <taxon>Pseudomonadota</taxon>
        <taxon>Gammaproteobacteria</taxon>
        <taxon>Vibrionales</taxon>
        <taxon>Vibrionaceae</taxon>
        <taxon>Vibrio</taxon>
    </lineage>
</organism>
<dbReference type="AlphaFoldDB" id="A0A0Q2RLL7"/>
<reference evidence="1 2" key="1">
    <citation type="submission" date="2015-08" db="EMBL/GenBank/DDBJ databases">
        <title>Antibacterial properties of a collection of Vibrionaceae strains.</title>
        <authorList>
            <person name="Giubergia S."/>
        </authorList>
    </citation>
    <scope>NUCLEOTIDE SEQUENCE [LARGE SCALE GENOMIC DNA]</scope>
    <source>
        <strain evidence="1 2">S0821</strain>
    </source>
</reference>
<dbReference type="Proteomes" id="UP000051221">
    <property type="component" value="Unassembled WGS sequence"/>
</dbReference>
<dbReference type="RefSeq" id="WP_004729163.1">
    <property type="nucleotide sequence ID" value="NZ_CP051103.1"/>
</dbReference>
<name>A0A0Q2RLL7_VIBFU</name>
<dbReference type="EMBL" id="LKHS01000014">
    <property type="protein sequence ID" value="KQH84894.1"/>
    <property type="molecule type" value="Genomic_DNA"/>
</dbReference>